<keyword evidence="8 10" id="KW-1133">Transmembrane helix</keyword>
<dbReference type="EMBL" id="CP011568">
    <property type="protein sequence ID" value="AKJ68396.1"/>
    <property type="molecule type" value="Genomic_DNA"/>
</dbReference>
<feature type="transmembrane region" description="Helical" evidence="10">
    <location>
        <begin position="49"/>
        <end position="66"/>
    </location>
</feature>
<dbReference type="OrthoDB" id="5442866at2"/>
<feature type="transmembrane region" description="Helical" evidence="10">
    <location>
        <begin position="413"/>
        <end position="431"/>
    </location>
</feature>
<evidence type="ECO:0000256" key="1">
    <source>
        <dbReference type="ARBA" id="ARBA00004429"/>
    </source>
</evidence>
<dbReference type="PIRSF" id="PIRSF006060">
    <property type="entry name" value="AA_transporter"/>
    <property type="match status" value="1"/>
</dbReference>
<dbReference type="RefSeq" id="WP_047214222.1">
    <property type="nucleotide sequence ID" value="NZ_CP011568.3"/>
</dbReference>
<proteinExistence type="inferred from homology"/>
<dbReference type="GO" id="GO:0005886">
    <property type="term" value="C:plasma membrane"/>
    <property type="evidence" value="ECO:0007669"/>
    <property type="project" value="UniProtKB-SubCell"/>
</dbReference>
<keyword evidence="3" id="KW-0813">Transport</keyword>
<dbReference type="Gene3D" id="1.20.1740.10">
    <property type="entry name" value="Amino acid/polyamine transporter I"/>
    <property type="match status" value="1"/>
</dbReference>
<keyword evidence="9 10" id="KW-0472">Membrane</keyword>
<evidence type="ECO:0000256" key="5">
    <source>
        <dbReference type="ARBA" id="ARBA00022519"/>
    </source>
</evidence>
<feature type="transmembrane region" description="Helical" evidence="10">
    <location>
        <begin position="341"/>
        <end position="364"/>
    </location>
</feature>
<comment type="similarity">
    <text evidence="2">Belongs to the amino acid-polyamine-organocation (APC) superfamily. Amino acid transporter (AAT) (TC 2.A.3.1) family.</text>
</comment>
<feature type="transmembrane region" description="Helical" evidence="10">
    <location>
        <begin position="86"/>
        <end position="105"/>
    </location>
</feature>
<dbReference type="PANTHER" id="PTHR43495:SF4">
    <property type="entry name" value="AROMATIC AMINO ACID TRANSPORT PROTEIN AROP"/>
    <property type="match status" value="1"/>
</dbReference>
<feature type="transmembrane region" description="Helical" evidence="10">
    <location>
        <begin position="370"/>
        <end position="393"/>
    </location>
</feature>
<feature type="transmembrane region" description="Helical" evidence="10">
    <location>
        <begin position="20"/>
        <end position="43"/>
    </location>
</feature>
<feature type="transmembrane region" description="Helical" evidence="10">
    <location>
        <begin position="296"/>
        <end position="321"/>
    </location>
</feature>
<keyword evidence="5" id="KW-0997">Cell inner membrane</keyword>
<evidence type="ECO:0000313" key="13">
    <source>
        <dbReference type="Proteomes" id="UP000036700"/>
    </source>
</evidence>
<organism evidence="12 13">
    <name type="scientific">Pandoraea thiooxydans</name>
    <dbReference type="NCBI Taxonomy" id="445709"/>
    <lineage>
        <taxon>Bacteria</taxon>
        <taxon>Pseudomonadati</taxon>
        <taxon>Pseudomonadota</taxon>
        <taxon>Betaproteobacteria</taxon>
        <taxon>Burkholderiales</taxon>
        <taxon>Burkholderiaceae</taxon>
        <taxon>Pandoraea</taxon>
    </lineage>
</organism>
<dbReference type="PATRIC" id="fig|445709.3.peg.2006"/>
<evidence type="ECO:0000256" key="9">
    <source>
        <dbReference type="ARBA" id="ARBA00023136"/>
    </source>
</evidence>
<feature type="domain" description="Amino acid permease/ SLC12A" evidence="11">
    <location>
        <begin position="19"/>
        <end position="456"/>
    </location>
</feature>
<evidence type="ECO:0000256" key="8">
    <source>
        <dbReference type="ARBA" id="ARBA00022989"/>
    </source>
</evidence>
<feature type="transmembrane region" description="Helical" evidence="10">
    <location>
        <begin position="241"/>
        <end position="262"/>
    </location>
</feature>
<dbReference type="Pfam" id="PF00324">
    <property type="entry name" value="AA_permease"/>
    <property type="match status" value="1"/>
</dbReference>
<reference evidence="13" key="1">
    <citation type="submission" date="2015-06" db="EMBL/GenBank/DDBJ databases">
        <authorList>
            <person name="Lim Y.L."/>
            <person name="Ee R."/>
            <person name="Yong D."/>
            <person name="How K.Y."/>
            <person name="Yin W.F."/>
            <person name="Chan K.G."/>
        </authorList>
    </citation>
    <scope>NUCLEOTIDE SEQUENCE [LARGE SCALE GENOMIC DNA]</scope>
    <source>
        <strain evidence="13">DSM 25325</strain>
    </source>
</reference>
<evidence type="ECO:0000256" key="10">
    <source>
        <dbReference type="SAM" id="Phobius"/>
    </source>
</evidence>
<evidence type="ECO:0000256" key="4">
    <source>
        <dbReference type="ARBA" id="ARBA00022475"/>
    </source>
</evidence>
<dbReference type="Proteomes" id="UP000036700">
    <property type="component" value="Chromosome"/>
</dbReference>
<evidence type="ECO:0000256" key="7">
    <source>
        <dbReference type="ARBA" id="ARBA00022970"/>
    </source>
</evidence>
<comment type="subcellular location">
    <subcellularLocation>
        <location evidence="1">Cell inner membrane</location>
        <topology evidence="1">Multi-pass membrane protein</topology>
    </subcellularLocation>
</comment>
<evidence type="ECO:0000256" key="2">
    <source>
        <dbReference type="ARBA" id="ARBA00008583"/>
    </source>
</evidence>
<evidence type="ECO:0000256" key="3">
    <source>
        <dbReference type="ARBA" id="ARBA00022448"/>
    </source>
</evidence>
<dbReference type="GO" id="GO:0055085">
    <property type="term" value="P:transmembrane transport"/>
    <property type="evidence" value="ECO:0007669"/>
    <property type="project" value="InterPro"/>
</dbReference>
<accession>A0A0G3EUP7</accession>
<feature type="transmembrane region" description="Helical" evidence="10">
    <location>
        <begin position="161"/>
        <end position="190"/>
    </location>
</feature>
<name>A0A0G3EUP7_9BURK</name>
<dbReference type="STRING" id="445709.ABW99_09390"/>
<keyword evidence="6 10" id="KW-0812">Transmembrane</keyword>
<dbReference type="KEGG" id="ptx:ABW99_09390"/>
<dbReference type="PANTHER" id="PTHR43495">
    <property type="entry name" value="GABA PERMEASE"/>
    <property type="match status" value="1"/>
</dbReference>
<feature type="transmembrane region" description="Helical" evidence="10">
    <location>
        <begin position="437"/>
        <end position="453"/>
    </location>
</feature>
<dbReference type="InterPro" id="IPR004840">
    <property type="entry name" value="Amino_acid_permease_CS"/>
</dbReference>
<evidence type="ECO:0000313" key="12">
    <source>
        <dbReference type="EMBL" id="AKJ68396.1"/>
    </source>
</evidence>
<dbReference type="GO" id="GO:0006865">
    <property type="term" value="P:amino acid transport"/>
    <property type="evidence" value="ECO:0007669"/>
    <property type="project" value="UniProtKB-KW"/>
</dbReference>
<dbReference type="AlphaFoldDB" id="A0A0G3EUP7"/>
<protein>
    <recommendedName>
        <fullName evidence="11">Amino acid permease/ SLC12A domain-containing protein</fullName>
    </recommendedName>
</protein>
<keyword evidence="7" id="KW-0029">Amino-acid transport</keyword>
<dbReference type="FunFam" id="1.20.1740.10:FF:000001">
    <property type="entry name" value="Amino acid permease"/>
    <property type="match status" value="1"/>
</dbReference>
<dbReference type="PROSITE" id="PS00218">
    <property type="entry name" value="AMINO_ACID_PERMEASE_1"/>
    <property type="match status" value="1"/>
</dbReference>
<evidence type="ECO:0000256" key="6">
    <source>
        <dbReference type="ARBA" id="ARBA00022692"/>
    </source>
</evidence>
<dbReference type="InterPro" id="IPR004841">
    <property type="entry name" value="AA-permease/SLC12A_dom"/>
</dbReference>
<keyword evidence="13" id="KW-1185">Reference proteome</keyword>
<feature type="transmembrane region" description="Helical" evidence="10">
    <location>
        <begin position="125"/>
        <end position="149"/>
    </location>
</feature>
<keyword evidence="4" id="KW-1003">Cell membrane</keyword>
<feature type="transmembrane region" description="Helical" evidence="10">
    <location>
        <begin position="202"/>
        <end position="220"/>
    </location>
</feature>
<gene>
    <name evidence="12" type="ORF">ABW99_09390</name>
</gene>
<evidence type="ECO:0000259" key="11">
    <source>
        <dbReference type="Pfam" id="PF00324"/>
    </source>
</evidence>
<sequence>MSEQEHRPDSLKRKLANRHIQLIALGGTIGTGLFLGSAGVLALAGPSMLLGYAIGGVIAFLIMRFLGEMLVETPVSSSFSHFAGKYWGEFAGFFSGWNCCVLYILVGMLELTAAGKFVQFWWPSIPTWVVAAIFFLMINGMNFVSVRLYGETEFWFAMIKIAAVVAMIVFGGLLLVSGAGGSAAAIGNLWRAGGFFPNGVRGLAMAMPFIVFSFGGLEMLGFTAAETAEPGKTIPRAINQVIFRVLIFYIGSMFVMLCLTPWTQLLASLRAGGGTYSNSPFVMIFSVLDFKFTADILNFVILTATLSVYNGMVYCNSRLLYGMAQQGSAPRRLMRVNRRGVPTEAIALPGALTALCVLLNYVMPNGVIELLISLITASLIFIWITIIVAHLKFRRSMQALGHKTSFRALGSPASNYLCLVFLAGVVWVMLLTPGIRVSAYAMPVWLAVVYAAFRMKVAKATRCVAEEAQV</sequence>